<dbReference type="InterPro" id="IPR011598">
    <property type="entry name" value="bHLH_dom"/>
</dbReference>
<evidence type="ECO:0000256" key="1">
    <source>
        <dbReference type="ARBA" id="ARBA00004123"/>
    </source>
</evidence>
<sequence length="189" mass="21185">MEHNPSSSSRVDRKTIEKNRRNEMKALYSQLKSLVPSSSRVLSLTLTLSQNTHTHRENGAAKYIKKLQIKLERMKEKKESLMGVEKPDARLSRETMVGLRPPQIDVREVGSALEVVLVTGLDCKFLFNKTIRLLHEEGAEVVNANYSVLDDAAFHTIHSKVGQSATGYEAARISGRLKKFVYGAASFEV</sequence>
<gene>
    <name evidence="6" type="ORF">RJ639_010821</name>
</gene>
<dbReference type="Proteomes" id="UP001188597">
    <property type="component" value="Unassembled WGS sequence"/>
</dbReference>
<dbReference type="Gene3D" id="4.10.280.10">
    <property type="entry name" value="Helix-loop-helix DNA-binding domain"/>
    <property type="match status" value="1"/>
</dbReference>
<dbReference type="SUPFAM" id="SSF47459">
    <property type="entry name" value="HLH, helix-loop-helix DNA-binding domain"/>
    <property type="match status" value="1"/>
</dbReference>
<proteinExistence type="predicted"/>
<dbReference type="GO" id="GO:0000977">
    <property type="term" value="F:RNA polymerase II transcription regulatory region sequence-specific DNA binding"/>
    <property type="evidence" value="ECO:0007669"/>
    <property type="project" value="TreeGrafter"/>
</dbReference>
<dbReference type="GO" id="GO:0046983">
    <property type="term" value="F:protein dimerization activity"/>
    <property type="evidence" value="ECO:0007669"/>
    <property type="project" value="InterPro"/>
</dbReference>
<evidence type="ECO:0000259" key="5">
    <source>
        <dbReference type="PROSITE" id="PS50888"/>
    </source>
</evidence>
<evidence type="ECO:0000256" key="2">
    <source>
        <dbReference type="ARBA" id="ARBA00023015"/>
    </source>
</evidence>
<dbReference type="GO" id="GO:0000981">
    <property type="term" value="F:DNA-binding transcription factor activity, RNA polymerase II-specific"/>
    <property type="evidence" value="ECO:0007669"/>
    <property type="project" value="TreeGrafter"/>
</dbReference>
<dbReference type="PROSITE" id="PS50888">
    <property type="entry name" value="BHLH"/>
    <property type="match status" value="1"/>
</dbReference>
<reference evidence="6" key="1">
    <citation type="submission" date="2022-12" db="EMBL/GenBank/DDBJ databases">
        <title>Draft genome assemblies for two species of Escallonia (Escalloniales).</title>
        <authorList>
            <person name="Chanderbali A."/>
            <person name="Dervinis C."/>
            <person name="Anghel I."/>
            <person name="Soltis D."/>
            <person name="Soltis P."/>
            <person name="Zapata F."/>
        </authorList>
    </citation>
    <scope>NUCLEOTIDE SEQUENCE</scope>
    <source>
        <strain evidence="6">UCBG64.0493</strain>
        <tissue evidence="6">Leaf</tissue>
    </source>
</reference>
<evidence type="ECO:0000313" key="6">
    <source>
        <dbReference type="EMBL" id="KAK3010249.1"/>
    </source>
</evidence>
<keyword evidence="3" id="KW-0804">Transcription</keyword>
<keyword evidence="4" id="KW-0539">Nucleus</keyword>
<comment type="caution">
    <text evidence="6">The sequence shown here is derived from an EMBL/GenBank/DDBJ whole genome shotgun (WGS) entry which is preliminary data.</text>
</comment>
<keyword evidence="2" id="KW-0805">Transcription regulation</keyword>
<dbReference type="PANTHER" id="PTHR13935">
    <property type="entry name" value="ACHAETE-SCUTE TRANSCRIPTION FACTOR-RELATED"/>
    <property type="match status" value="1"/>
</dbReference>
<dbReference type="AlphaFoldDB" id="A0AA88VN79"/>
<dbReference type="InterPro" id="IPR036638">
    <property type="entry name" value="HLH_DNA-bd_sf"/>
</dbReference>
<evidence type="ECO:0000256" key="4">
    <source>
        <dbReference type="ARBA" id="ARBA00023242"/>
    </source>
</evidence>
<evidence type="ECO:0000256" key="3">
    <source>
        <dbReference type="ARBA" id="ARBA00023163"/>
    </source>
</evidence>
<feature type="domain" description="BHLH" evidence="5">
    <location>
        <begin position="8"/>
        <end position="67"/>
    </location>
</feature>
<name>A0AA88VN79_9ASTE</name>
<dbReference type="PANTHER" id="PTHR13935:SF90">
    <property type="entry name" value="TRANSCRIPTION FACTOR BHLH162"/>
    <property type="match status" value="1"/>
</dbReference>
<evidence type="ECO:0000313" key="7">
    <source>
        <dbReference type="Proteomes" id="UP001188597"/>
    </source>
</evidence>
<dbReference type="GO" id="GO:0090575">
    <property type="term" value="C:RNA polymerase II transcription regulator complex"/>
    <property type="evidence" value="ECO:0007669"/>
    <property type="project" value="TreeGrafter"/>
</dbReference>
<protein>
    <recommendedName>
        <fullName evidence="5">BHLH domain-containing protein</fullName>
    </recommendedName>
</protein>
<dbReference type="EMBL" id="JAVXUP010001564">
    <property type="protein sequence ID" value="KAK3010249.1"/>
    <property type="molecule type" value="Genomic_DNA"/>
</dbReference>
<organism evidence="6 7">
    <name type="scientific">Escallonia herrerae</name>
    <dbReference type="NCBI Taxonomy" id="1293975"/>
    <lineage>
        <taxon>Eukaryota</taxon>
        <taxon>Viridiplantae</taxon>
        <taxon>Streptophyta</taxon>
        <taxon>Embryophyta</taxon>
        <taxon>Tracheophyta</taxon>
        <taxon>Spermatophyta</taxon>
        <taxon>Magnoliopsida</taxon>
        <taxon>eudicotyledons</taxon>
        <taxon>Gunneridae</taxon>
        <taxon>Pentapetalae</taxon>
        <taxon>asterids</taxon>
        <taxon>campanulids</taxon>
        <taxon>Escalloniales</taxon>
        <taxon>Escalloniaceae</taxon>
        <taxon>Escallonia</taxon>
    </lineage>
</organism>
<dbReference type="Pfam" id="PF00010">
    <property type="entry name" value="HLH"/>
    <property type="match status" value="1"/>
</dbReference>
<dbReference type="InterPro" id="IPR015660">
    <property type="entry name" value="MASH1/Ascl1a-like"/>
</dbReference>
<accession>A0AA88VN79</accession>
<comment type="subcellular location">
    <subcellularLocation>
        <location evidence="1">Nucleus</location>
    </subcellularLocation>
</comment>
<keyword evidence="7" id="KW-1185">Reference proteome</keyword>